<comment type="caution">
    <text evidence="2">The sequence shown here is derived from an EMBL/GenBank/DDBJ whole genome shotgun (WGS) entry which is preliminary data.</text>
</comment>
<accession>A0A8H9L7J8</accession>
<name>A0A8H9L7J8_9DEIO</name>
<evidence type="ECO:0000313" key="2">
    <source>
        <dbReference type="EMBL" id="GGM54183.1"/>
    </source>
</evidence>
<sequence>MKLLPPHARWVVPLGTAALIATLIGIFFVPAGVQWRWLNFGTDLVSLTASFAMVVACSPSRWVTMGLAVVWVILALFTLPQWL</sequence>
<dbReference type="AlphaFoldDB" id="A0A8H9L7J8"/>
<gene>
    <name evidence="2" type="ORF">GCM10008956_32600</name>
</gene>
<dbReference type="Proteomes" id="UP000600547">
    <property type="component" value="Unassembled WGS sequence"/>
</dbReference>
<evidence type="ECO:0000313" key="3">
    <source>
        <dbReference type="Proteomes" id="UP000600547"/>
    </source>
</evidence>
<organism evidence="2 3">
    <name type="scientific">Deinococcus arenae</name>
    <dbReference type="NCBI Taxonomy" id="1452751"/>
    <lineage>
        <taxon>Bacteria</taxon>
        <taxon>Thermotogati</taxon>
        <taxon>Deinococcota</taxon>
        <taxon>Deinococci</taxon>
        <taxon>Deinococcales</taxon>
        <taxon>Deinococcaceae</taxon>
        <taxon>Deinococcus</taxon>
    </lineage>
</organism>
<keyword evidence="1" id="KW-0812">Transmembrane</keyword>
<feature type="transmembrane region" description="Helical" evidence="1">
    <location>
        <begin position="12"/>
        <end position="31"/>
    </location>
</feature>
<protein>
    <submittedName>
        <fullName evidence="2">Uncharacterized protein</fullName>
    </submittedName>
</protein>
<keyword evidence="1" id="KW-0472">Membrane</keyword>
<reference evidence="3" key="1">
    <citation type="journal article" date="2019" name="Int. J. Syst. Evol. Microbiol.">
        <title>The Global Catalogue of Microorganisms (GCM) 10K type strain sequencing project: providing services to taxonomists for standard genome sequencing and annotation.</title>
        <authorList>
            <consortium name="The Broad Institute Genomics Platform"/>
            <consortium name="The Broad Institute Genome Sequencing Center for Infectious Disease"/>
            <person name="Wu L."/>
            <person name="Ma J."/>
        </authorList>
    </citation>
    <scope>NUCLEOTIDE SEQUENCE [LARGE SCALE GENOMIC DNA]</scope>
    <source>
        <strain evidence="3">JCM 31047</strain>
    </source>
</reference>
<evidence type="ECO:0000256" key="1">
    <source>
        <dbReference type="SAM" id="Phobius"/>
    </source>
</evidence>
<keyword evidence="3" id="KW-1185">Reference proteome</keyword>
<keyword evidence="1" id="KW-1133">Transmembrane helix</keyword>
<dbReference type="EMBL" id="BMQG01000014">
    <property type="protein sequence ID" value="GGM54183.1"/>
    <property type="molecule type" value="Genomic_DNA"/>
</dbReference>
<proteinExistence type="predicted"/>
<feature type="transmembrane region" description="Helical" evidence="1">
    <location>
        <begin position="62"/>
        <end position="82"/>
    </location>
</feature>